<dbReference type="Pfam" id="PF02992">
    <property type="entry name" value="Transposase_21"/>
    <property type="match status" value="1"/>
</dbReference>
<dbReference type="InterPro" id="IPR029480">
    <property type="entry name" value="Transpos_assoc"/>
</dbReference>
<evidence type="ECO:0000259" key="4">
    <source>
        <dbReference type="Pfam" id="PF13963"/>
    </source>
</evidence>
<dbReference type="InterPro" id="IPR025312">
    <property type="entry name" value="DUF4216"/>
</dbReference>
<evidence type="ECO:0000256" key="1">
    <source>
        <dbReference type="SAM" id="MobiDB-lite"/>
    </source>
</evidence>
<evidence type="ECO:0000259" key="3">
    <source>
        <dbReference type="Pfam" id="PF13960"/>
    </source>
</evidence>
<organism evidence="5 6">
    <name type="scientific">Raphanus sativus</name>
    <name type="common">Radish</name>
    <name type="synonym">Raphanus raphanistrum var. sativus</name>
    <dbReference type="NCBI Taxonomy" id="3726"/>
    <lineage>
        <taxon>Eukaryota</taxon>
        <taxon>Viridiplantae</taxon>
        <taxon>Streptophyta</taxon>
        <taxon>Embryophyta</taxon>
        <taxon>Tracheophyta</taxon>
        <taxon>Spermatophyta</taxon>
        <taxon>Magnoliopsida</taxon>
        <taxon>eudicotyledons</taxon>
        <taxon>Gunneridae</taxon>
        <taxon>Pentapetalae</taxon>
        <taxon>rosids</taxon>
        <taxon>malvids</taxon>
        <taxon>Brassicales</taxon>
        <taxon>Brassicaceae</taxon>
        <taxon>Brassiceae</taxon>
        <taxon>Raphanus</taxon>
    </lineage>
</organism>
<feature type="domain" description="Transposase-associated" evidence="4">
    <location>
        <begin position="102"/>
        <end position="172"/>
    </location>
</feature>
<feature type="domain" description="DUF4218" evidence="3">
    <location>
        <begin position="803"/>
        <end position="915"/>
    </location>
</feature>
<dbReference type="GeneID" id="108837643"/>
<name>A0A9W3D954_RAPSA</name>
<dbReference type="Proteomes" id="UP000504610">
    <property type="component" value="Chromosome 2"/>
</dbReference>
<evidence type="ECO:0000313" key="5">
    <source>
        <dbReference type="Proteomes" id="UP000504610"/>
    </source>
</evidence>
<dbReference type="KEGG" id="rsz:108837643"/>
<sequence>MMQAFAFKMEELGFPAVFAGGFSPTDSPEKVVEEVERRSPLVWLKELHVFSYVSKPTVSVGGFVRVRDFTSLRLLYSVETFVLSFAVYTLKQNLYSHCCLNHNLRVDSAYERAARAFVNGVTDKLGVNGKIVCPCARCRNLYRHTSEEVVSHLVINGMDDAYKVRSDWFHHGDGSSVDLGDVKDRCWNAEILSLYEAANCLDEDLANRGSQLRESVEGEDRKEDEFLAKLAEAETPLYPTCSSHSKLSAVVSLFRIKSQNGWSDKSFDDLLQTLPNMLPEDNVLHTSTYDVKKFLKTFDMGYQKIHACVNDCCLFRKKLKTAESCPTCKASRWKTNMHTGEIKKGVPQKVLRYFPVIPRLKRMFRSEKLAMDLRWHFNNKSIDGKLRHPVDSVTWQSMNDKYPSFAAEERNLRLGLSTDGFNPFSMKSSRYSCWPVLLVNYNMAPDLCMKEENIMLSLLIPGPYQPGNSIDVYLEPLIEDLKHLWSIGEPTYDAVSKATFTLKAMLLWTISDFPAYGNLAGCKVKGKMGCPICGKHTDSLWLKNSRKFVFMGHRKSLPPLHSFRGKKAWFDGKTEHGTKGRLLTGRNVSFVLRNYKNVFGNRKQAGKKRATRVDIPSDNEEELSGSDEDEDVGDKDEEELSRWKKRSIFFSLPYWENELPVRHNLDVMHVERNVAASLIATLLHCGNSKDCLKARKDLESLGIRKDLHPKAQGKRTLLPPAPWSLSKSEKHIFCKRFYDFKGPDGYCANISSCVSLEECKVMGLKSHDYHVLMQQQLPVAIRGLLPKGPRVAILRLCDFFNLLCHRVIDMEQLQQMESEIVETLCIFERFWPPSFFDIMVHLCVHLGREARLGGPVNFRWMYPFERYMKVLKDYVRNTARPEGCIAESYLADECMKFCSAFLTTSTNVQEKEDRNTEYESQSILEGRPISAARSFQFSDAELKIAHLAVIQNTAMVDPYVDAHLQHLQDSNGRCQRDATYLWRMHTEKFAVWLKQQISIDSPDEEDTLKWLAYGPRSIARSYTGYIVNGLRFHTNVVHRLSQNSGVYYEATAMCRSSARDTAQVVDVVSYYGRVVDIILLDYNAFYVPIFKCEWAVKGNGVKVEDGFTLVNFNHSHISFAKDPFILASQARQIFYSRDTDESSWYVVMKGPCRRYSDEKPEDGHADVGPLPSDIDMCLEDISDEAENVRDDCEGIYV</sequence>
<reference evidence="5" key="1">
    <citation type="journal article" date="2019" name="Database">
        <title>The radish genome database (RadishGD): an integrated information resource for radish genomics.</title>
        <authorList>
            <person name="Yu H.J."/>
            <person name="Baek S."/>
            <person name="Lee Y.J."/>
            <person name="Cho A."/>
            <person name="Mun J.H."/>
        </authorList>
    </citation>
    <scope>NUCLEOTIDE SEQUENCE [LARGE SCALE GENOMIC DNA]</scope>
    <source>
        <strain evidence="5">cv. WK10039</strain>
    </source>
</reference>
<dbReference type="InterPro" id="IPR004242">
    <property type="entry name" value="Transposase_21"/>
</dbReference>
<dbReference type="Pfam" id="PF13963">
    <property type="entry name" value="Transpos_assoc"/>
    <property type="match status" value="1"/>
</dbReference>
<dbReference type="Pfam" id="PF13952">
    <property type="entry name" value="DUF4216"/>
    <property type="match status" value="1"/>
</dbReference>
<gene>
    <name evidence="6" type="primary">LOC108837643</name>
</gene>
<keyword evidence="5" id="KW-1185">Reference proteome</keyword>
<dbReference type="AlphaFoldDB" id="A0A9W3D954"/>
<dbReference type="PANTHER" id="PTHR48258">
    <property type="entry name" value="DUF4218 DOMAIN-CONTAINING PROTEIN-RELATED"/>
    <property type="match status" value="1"/>
</dbReference>
<feature type="compositionally biased region" description="Acidic residues" evidence="1">
    <location>
        <begin position="617"/>
        <end position="636"/>
    </location>
</feature>
<proteinExistence type="predicted"/>
<dbReference type="RefSeq" id="XP_056860238.1">
    <property type="nucleotide sequence ID" value="XM_057004258.1"/>
</dbReference>
<feature type="region of interest" description="Disordered" evidence="1">
    <location>
        <begin position="606"/>
        <end position="636"/>
    </location>
</feature>
<accession>A0A9W3D954</accession>
<protein>
    <submittedName>
        <fullName evidence="6">Uncharacterized protein LOC108837643</fullName>
    </submittedName>
</protein>
<reference evidence="6" key="2">
    <citation type="submission" date="2025-08" db="UniProtKB">
        <authorList>
            <consortium name="RefSeq"/>
        </authorList>
    </citation>
    <scope>IDENTIFICATION</scope>
    <source>
        <tissue evidence="6">Leaf</tissue>
    </source>
</reference>
<dbReference type="InterPro" id="IPR025452">
    <property type="entry name" value="DUF4218"/>
</dbReference>
<evidence type="ECO:0000313" key="6">
    <source>
        <dbReference type="RefSeq" id="XP_056860238.1"/>
    </source>
</evidence>
<dbReference type="Pfam" id="PF13960">
    <property type="entry name" value="DUF4218"/>
    <property type="match status" value="1"/>
</dbReference>
<dbReference type="OrthoDB" id="1091715at2759"/>
<evidence type="ECO:0000259" key="2">
    <source>
        <dbReference type="Pfam" id="PF13952"/>
    </source>
</evidence>
<feature type="domain" description="DUF4216" evidence="2">
    <location>
        <begin position="1080"/>
        <end position="1147"/>
    </location>
</feature>